<keyword evidence="2" id="KW-0614">Plasmid</keyword>
<dbReference type="CDD" id="cd13577">
    <property type="entry name" value="PBP2_BugE_Glu"/>
    <property type="match status" value="1"/>
</dbReference>
<organism evidence="2 3">
    <name type="scientific">Cupriavidus necator (strain ATCC 43291 / DSM 13513 / CCUG 52238 / LMG 8453 / N-1)</name>
    <name type="common">Ralstonia eutropha</name>
    <dbReference type="NCBI Taxonomy" id="1042878"/>
    <lineage>
        <taxon>Bacteria</taxon>
        <taxon>Pseudomonadati</taxon>
        <taxon>Pseudomonadota</taxon>
        <taxon>Betaproteobacteria</taxon>
        <taxon>Burkholderiales</taxon>
        <taxon>Burkholderiaceae</taxon>
        <taxon>Cupriavidus</taxon>
    </lineage>
</organism>
<dbReference type="Gene3D" id="3.40.190.150">
    <property type="entry name" value="Bordetella uptake gene, domain 1"/>
    <property type="match status" value="1"/>
</dbReference>
<accession>F8GVE3</accession>
<proteinExistence type="inferred from homology"/>
<dbReference type="Gene3D" id="3.40.190.10">
    <property type="entry name" value="Periplasmic binding protein-like II"/>
    <property type="match status" value="1"/>
</dbReference>
<sequence>MQRRRFCGAMIAGGFGAYIAPSFAMERPIRFVVPFAPGGSGDMIPRMVAPSISELLGQPVIIENKAGGGGSIGANYVSRSSPDGLTIGVATVSTHCIFPAVSKSAPYDPLKDFVYVSNLARVPNVVSVHPSVPASNMREFIALIRDPKSNLSFGSPGVGSLGHMMGELLMQQTGGRMLHVPYRGAGLALQDAVAGQVQVLCDNLPASLPHIKSGKLRALAVAWPSRVTQLPSIPTFGELGMADLNGPAWFGLVAPARTSSAVVDRLQKAVAKALARPEVRQNIESTGAEPVGGTAMAFSEDVRAEYAKWKRVAEIGKISLE</sequence>
<dbReference type="KEGG" id="cnc:CNE_BB1p00700"/>
<gene>
    <name evidence="2" type="ordered locus">CNE_BB1p00700</name>
</gene>
<dbReference type="PANTHER" id="PTHR42928">
    <property type="entry name" value="TRICARBOXYLATE-BINDING PROTEIN"/>
    <property type="match status" value="1"/>
</dbReference>
<dbReference type="PANTHER" id="PTHR42928:SF5">
    <property type="entry name" value="BLR1237 PROTEIN"/>
    <property type="match status" value="1"/>
</dbReference>
<geneLocation type="plasmid" evidence="2 3">
    <name>pBB1</name>
</geneLocation>
<dbReference type="HOGENOM" id="CLU_045683_0_0_4"/>
<dbReference type="InterPro" id="IPR005064">
    <property type="entry name" value="BUG"/>
</dbReference>
<protein>
    <submittedName>
        <fullName evidence="2">Extra-cytoplasmic solute receptor family protein 149</fullName>
    </submittedName>
</protein>
<dbReference type="SUPFAM" id="SSF53850">
    <property type="entry name" value="Periplasmic binding protein-like II"/>
    <property type="match status" value="1"/>
</dbReference>
<dbReference type="InterPro" id="IPR042100">
    <property type="entry name" value="Bug_dom1"/>
</dbReference>
<dbReference type="PIRSF" id="PIRSF017082">
    <property type="entry name" value="YflP"/>
    <property type="match status" value="1"/>
</dbReference>
<comment type="similarity">
    <text evidence="1">Belongs to the UPF0065 (bug) family.</text>
</comment>
<evidence type="ECO:0000313" key="2">
    <source>
        <dbReference type="EMBL" id="AEI81502.1"/>
    </source>
</evidence>
<dbReference type="EMBL" id="CP002879">
    <property type="protein sequence ID" value="AEI81502.1"/>
    <property type="molecule type" value="Genomic_DNA"/>
</dbReference>
<evidence type="ECO:0000256" key="1">
    <source>
        <dbReference type="ARBA" id="ARBA00006987"/>
    </source>
</evidence>
<dbReference type="Proteomes" id="UP000006798">
    <property type="component" value="Plasmid pBB1"/>
</dbReference>
<name>F8GVE3_CUPNN</name>
<evidence type="ECO:0000313" key="3">
    <source>
        <dbReference type="Proteomes" id="UP000006798"/>
    </source>
</evidence>
<dbReference type="AlphaFoldDB" id="F8GVE3"/>
<dbReference type="Pfam" id="PF03401">
    <property type="entry name" value="TctC"/>
    <property type="match status" value="1"/>
</dbReference>
<reference evidence="2 3" key="1">
    <citation type="journal article" date="2011" name="J. Bacteriol.">
        <title>Complete genome sequence of the type strain Cupriavidus necator N-1.</title>
        <authorList>
            <person name="Poehlein A."/>
            <person name="Kusian B."/>
            <person name="Friedrich B."/>
            <person name="Daniel R."/>
            <person name="Bowien B."/>
        </authorList>
    </citation>
    <scope>NUCLEOTIDE SEQUENCE [LARGE SCALE GENOMIC DNA]</scope>
    <source>
        <strain evidence="3">ATCC 43291 / DSM 13513 / CCUG 52238 / LMG 8453 / N-1</strain>
        <plasmid evidence="2 3">pBB1</plasmid>
    </source>
</reference>
<keyword evidence="2" id="KW-0675">Receptor</keyword>